<dbReference type="GO" id="GO:0003676">
    <property type="term" value="F:nucleic acid binding"/>
    <property type="evidence" value="ECO:0007669"/>
    <property type="project" value="InterPro"/>
</dbReference>
<dbReference type="HOGENOM" id="CLU_590514_0_0_1"/>
<reference key="2">
    <citation type="submission" date="2011-05" db="EMBL/GenBank/DDBJ databases">
        <title>The Genome Sequence of Magnaporthe oryzae 70-15.</title>
        <authorList>
            <consortium name="The Broad Institute Genome Sequencing Platform"/>
            <person name="Ma L.-J."/>
            <person name="Dead R."/>
            <person name="Young S.K."/>
            <person name="Zeng Q."/>
            <person name="Gargeya S."/>
            <person name="Fitzgerald M."/>
            <person name="Haas B."/>
            <person name="Abouelleil A."/>
            <person name="Alvarado L."/>
            <person name="Arachchi H.M."/>
            <person name="Berlin A."/>
            <person name="Brown A."/>
            <person name="Chapman S.B."/>
            <person name="Chen Z."/>
            <person name="Dunbar C."/>
            <person name="Freedman E."/>
            <person name="Gearin G."/>
            <person name="Gellesch M."/>
            <person name="Goldberg J."/>
            <person name="Griggs A."/>
            <person name="Gujja S."/>
            <person name="Heiman D."/>
            <person name="Howarth C."/>
            <person name="Larson L."/>
            <person name="Lui A."/>
            <person name="MacDonald P.J.P."/>
            <person name="Mehta T."/>
            <person name="Montmayeur A."/>
            <person name="Murphy C."/>
            <person name="Neiman D."/>
            <person name="Pearson M."/>
            <person name="Priest M."/>
            <person name="Roberts A."/>
            <person name="Saif S."/>
            <person name="Shea T."/>
            <person name="Shenoy N."/>
            <person name="Sisk P."/>
            <person name="Stolte C."/>
            <person name="Sykes S."/>
            <person name="Yandava C."/>
            <person name="Wortman J."/>
            <person name="Nusbaum C."/>
            <person name="Birren B."/>
        </authorList>
    </citation>
    <scope>NUCLEOTIDE SEQUENCE</scope>
    <source>
        <strain>70-15</strain>
    </source>
</reference>
<dbReference type="SUPFAM" id="SSF57756">
    <property type="entry name" value="Retrovirus zinc finger-like domains"/>
    <property type="match status" value="1"/>
</dbReference>
<keyword evidence="1" id="KW-0479">Metal-binding</keyword>
<reference evidence="4 5" key="1">
    <citation type="journal article" date="2005" name="Nature">
        <title>The genome sequence of the rice blast fungus Magnaporthe grisea.</title>
        <authorList>
            <person name="Dean R.A."/>
            <person name="Talbot N.J."/>
            <person name="Ebbole D.J."/>
            <person name="Farman M.L."/>
            <person name="Mitchell T.K."/>
            <person name="Orbach M.J."/>
            <person name="Thon M."/>
            <person name="Kulkarni R."/>
            <person name="Xu J.R."/>
            <person name="Pan H."/>
            <person name="Read N.D."/>
            <person name="Lee Y.H."/>
            <person name="Carbone I."/>
            <person name="Brown D."/>
            <person name="Oh Y.Y."/>
            <person name="Donofrio N."/>
            <person name="Jeong J.S."/>
            <person name="Soanes D.M."/>
            <person name="Djonovic S."/>
            <person name="Kolomiets E."/>
            <person name="Rehmeyer C."/>
            <person name="Li W."/>
            <person name="Harding M."/>
            <person name="Kim S."/>
            <person name="Lebrun M.H."/>
            <person name="Bohnert H."/>
            <person name="Coughlan S."/>
            <person name="Butler J."/>
            <person name="Calvo S."/>
            <person name="Ma L.J."/>
            <person name="Nicol R."/>
            <person name="Purcell S."/>
            <person name="Nusbaum C."/>
            <person name="Galagan J.E."/>
            <person name="Birren B.W."/>
        </authorList>
    </citation>
    <scope>NUCLEOTIDE SEQUENCE [LARGE SCALE GENOMIC DNA]</scope>
    <source>
        <strain evidence="5">70-15 / ATCC MYA-4617 / FGSC 8958</strain>
    </source>
</reference>
<dbReference type="PROSITE" id="PS50158">
    <property type="entry name" value="ZF_CCHC"/>
    <property type="match status" value="1"/>
</dbReference>
<dbReference type="GeneID" id="12986802"/>
<dbReference type="AlphaFoldDB" id="G4MXW9"/>
<dbReference type="Gene3D" id="4.10.60.10">
    <property type="entry name" value="Zinc finger, CCHC-type"/>
    <property type="match status" value="1"/>
</dbReference>
<protein>
    <recommendedName>
        <fullName evidence="3">CCHC-type domain-containing protein</fullName>
    </recommendedName>
</protein>
<gene>
    <name evidence="4" type="ORF">MGG_15977</name>
</gene>
<dbReference type="InParanoid" id="G4MXW9"/>
<feature type="compositionally biased region" description="Basic and acidic residues" evidence="2">
    <location>
        <begin position="23"/>
        <end position="37"/>
    </location>
</feature>
<feature type="compositionally biased region" description="Polar residues" evidence="2">
    <location>
        <begin position="117"/>
        <end position="131"/>
    </location>
</feature>
<evidence type="ECO:0000256" key="2">
    <source>
        <dbReference type="SAM" id="MobiDB-lite"/>
    </source>
</evidence>
<dbReference type="EMBL" id="CM001232">
    <property type="protein sequence ID" value="EHA56059.1"/>
    <property type="molecule type" value="Genomic_DNA"/>
</dbReference>
<keyword evidence="5" id="KW-1185">Reference proteome</keyword>
<evidence type="ECO:0000256" key="1">
    <source>
        <dbReference type="PROSITE-ProRule" id="PRU00047"/>
    </source>
</evidence>
<organism evidence="4 5">
    <name type="scientific">Pyricularia oryzae (strain 70-15 / ATCC MYA-4617 / FGSC 8958)</name>
    <name type="common">Rice blast fungus</name>
    <name type="synonym">Magnaporthe oryzae</name>
    <dbReference type="NCBI Taxonomy" id="242507"/>
    <lineage>
        <taxon>Eukaryota</taxon>
        <taxon>Fungi</taxon>
        <taxon>Dikarya</taxon>
        <taxon>Ascomycota</taxon>
        <taxon>Pezizomycotina</taxon>
        <taxon>Sordariomycetes</taxon>
        <taxon>Sordariomycetidae</taxon>
        <taxon>Magnaporthales</taxon>
        <taxon>Pyriculariaceae</taxon>
        <taxon>Pyricularia</taxon>
    </lineage>
</organism>
<dbReference type="OrthoDB" id="4509994at2759"/>
<dbReference type="GO" id="GO:0008270">
    <property type="term" value="F:zinc ion binding"/>
    <property type="evidence" value="ECO:0007669"/>
    <property type="project" value="UniProtKB-KW"/>
</dbReference>
<sequence length="457" mass="52083">MPRLKDHPPASRKSQRLISNKTEQTDRSTDDPTRPESETDFTPNTDSTLEDEIEVDSLSNTAWPSIETPEENLDEFEFAEARHTTPETNPNMMADGNDLASEIARLQAVITRLQTERQNNQPEARQATPENSAFGGTRFEPTGLASRKAFKPYGHSQEAANPHYSERAKSRGLDPGTFSGSLTTFDRWITKLADYFEEDNTTFRTKRSRMAKLFSLLDDRPATMLETRYNSETQPYSCVAEMIQVLATVYHNSNQASETWEKLSKMYFECGPGNDVYSFIAEVNALADKIGVPAGERKTTLWQHIPADLDHRLLRDSKDPRISYEEFANLVADAAHSTQRAYREREERKQKSRGKDRKEKYPYSPDKNRKSNRGRYYESSNPNKGERSDMVPKTTEATGRGLTETEKMAHWEANTCFACGKEGHKSFECPNKTKAVRALDFEDNHSTNDEQKRSGKE</sequence>
<dbReference type="OMA" id="MAHWEAN"/>
<dbReference type="Proteomes" id="UP000009058">
    <property type="component" value="Chromosome 2"/>
</dbReference>
<dbReference type="Pfam" id="PF00098">
    <property type="entry name" value="zf-CCHC"/>
    <property type="match status" value="1"/>
</dbReference>
<dbReference type="InterPro" id="IPR001878">
    <property type="entry name" value="Znf_CCHC"/>
</dbReference>
<feature type="region of interest" description="Disordered" evidence="2">
    <location>
        <begin position="117"/>
        <end position="140"/>
    </location>
</feature>
<dbReference type="SMART" id="SM00343">
    <property type="entry name" value="ZnF_C2HC"/>
    <property type="match status" value="1"/>
</dbReference>
<dbReference type="KEGG" id="mgr:MGG_15977"/>
<name>G4MXW9_PYRO7</name>
<accession>G4MXW9</accession>
<evidence type="ECO:0000313" key="4">
    <source>
        <dbReference type="EMBL" id="EHA56059.1"/>
    </source>
</evidence>
<feature type="region of interest" description="Disordered" evidence="2">
    <location>
        <begin position="1"/>
        <end position="70"/>
    </location>
</feature>
<dbReference type="VEuPathDB" id="FungiDB:MGG_15977"/>
<keyword evidence="1" id="KW-0863">Zinc-finger</keyword>
<feature type="compositionally biased region" description="Basic and acidic residues" evidence="2">
    <location>
        <begin position="356"/>
        <end position="369"/>
    </location>
</feature>
<feature type="region of interest" description="Disordered" evidence="2">
    <location>
        <begin position="335"/>
        <end position="406"/>
    </location>
</feature>
<keyword evidence="1" id="KW-0862">Zinc</keyword>
<proteinExistence type="predicted"/>
<dbReference type="InterPro" id="IPR036875">
    <property type="entry name" value="Znf_CCHC_sf"/>
</dbReference>
<feature type="domain" description="CCHC-type" evidence="3">
    <location>
        <begin position="416"/>
        <end position="431"/>
    </location>
</feature>
<evidence type="ECO:0000313" key="5">
    <source>
        <dbReference type="Proteomes" id="UP000009058"/>
    </source>
</evidence>
<evidence type="ECO:0000259" key="3">
    <source>
        <dbReference type="PROSITE" id="PS50158"/>
    </source>
</evidence>
<feature type="region of interest" description="Disordered" evidence="2">
    <location>
        <begin position="154"/>
        <end position="176"/>
    </location>
</feature>
<dbReference type="RefSeq" id="XP_003715866.1">
    <property type="nucleotide sequence ID" value="XM_003715818.1"/>
</dbReference>